<keyword evidence="3" id="KW-1185">Reference proteome</keyword>
<sequence length="199" mass="20929">MRALVLFPLLLLAAPAIAADIVCEGPFAADSSEARLIEAFGKDNVMTGDVPGPEGSTVLATTIFPNDPAKTIEFGWWDEEKHERVAYFTVPPGDTAPGGLKQGLTVKEVEALNGGPFQLYGFFWDYGGAAIFEGGKLAPPEGACSVSVRFAVGDYPADLNVDAISGDMQISSSEPLLEKVDARVDTVTVGYPDSAAAED</sequence>
<feature type="signal peptide" evidence="1">
    <location>
        <begin position="1"/>
        <end position="18"/>
    </location>
</feature>
<keyword evidence="1" id="KW-0732">Signal</keyword>
<evidence type="ECO:0000313" key="3">
    <source>
        <dbReference type="Proteomes" id="UP000095463"/>
    </source>
</evidence>
<feature type="chain" id="PRO_5009190289" evidence="1">
    <location>
        <begin position="19"/>
        <end position="199"/>
    </location>
</feature>
<dbReference type="RefSeq" id="WP_069911929.1">
    <property type="nucleotide sequence ID" value="NZ_LAJE02000357.1"/>
</dbReference>
<gene>
    <name evidence="2" type="ORF">VW23_003090</name>
</gene>
<dbReference type="Proteomes" id="UP000095463">
    <property type="component" value="Unassembled WGS sequence"/>
</dbReference>
<reference evidence="2 3" key="1">
    <citation type="journal article" date="2015" name="Genome Announc.">
        <title>Genome Assemblies of Three Soil-Associated Devosia species: D. insulae, D. limi, and D. soli.</title>
        <authorList>
            <person name="Hassan Y.I."/>
            <person name="Lepp D."/>
            <person name="Zhou T."/>
        </authorList>
    </citation>
    <scope>NUCLEOTIDE SEQUENCE [LARGE SCALE GENOMIC DNA]</scope>
    <source>
        <strain evidence="2 3">DS-56</strain>
    </source>
</reference>
<dbReference type="OrthoDB" id="1144014at2"/>
<comment type="caution">
    <text evidence="2">The sequence shown here is derived from an EMBL/GenBank/DDBJ whole genome shotgun (WGS) entry which is preliminary data.</text>
</comment>
<protein>
    <submittedName>
        <fullName evidence="2">Uncharacterized protein</fullName>
    </submittedName>
</protein>
<organism evidence="2 3">
    <name type="scientific">Devosia insulae DS-56</name>
    <dbReference type="NCBI Taxonomy" id="1116389"/>
    <lineage>
        <taxon>Bacteria</taxon>
        <taxon>Pseudomonadati</taxon>
        <taxon>Pseudomonadota</taxon>
        <taxon>Alphaproteobacteria</taxon>
        <taxon>Hyphomicrobiales</taxon>
        <taxon>Devosiaceae</taxon>
        <taxon>Devosia</taxon>
    </lineage>
</organism>
<evidence type="ECO:0000256" key="1">
    <source>
        <dbReference type="SAM" id="SignalP"/>
    </source>
</evidence>
<name>A0A1E5XJI4_9HYPH</name>
<dbReference type="EMBL" id="LAJE02000357">
    <property type="protein sequence ID" value="OEO28752.1"/>
    <property type="molecule type" value="Genomic_DNA"/>
</dbReference>
<dbReference type="AlphaFoldDB" id="A0A1E5XJI4"/>
<evidence type="ECO:0000313" key="2">
    <source>
        <dbReference type="EMBL" id="OEO28752.1"/>
    </source>
</evidence>
<proteinExistence type="predicted"/>
<accession>A0A1E5XJI4</accession>